<dbReference type="InterPro" id="IPR036388">
    <property type="entry name" value="WH-like_DNA-bd_sf"/>
</dbReference>
<sequence>MNFSSLEIFCAVASEQSVTRAARHSARVQSNVAMRVKQLEEELEVQLFYEVESGRG</sequence>
<evidence type="ECO:0000313" key="6">
    <source>
        <dbReference type="EMBL" id="MFM0000562.1"/>
    </source>
</evidence>
<dbReference type="Proteomes" id="UP001629230">
    <property type="component" value="Unassembled WGS sequence"/>
</dbReference>
<dbReference type="PANTHER" id="PTHR30126:SF40">
    <property type="entry name" value="HTH-TYPE TRANSCRIPTIONAL REGULATOR GLTR"/>
    <property type="match status" value="1"/>
</dbReference>
<keyword evidence="3" id="KW-0238">DNA-binding</keyword>
<comment type="similarity">
    <text evidence="1">Belongs to the LysR transcriptional regulatory family.</text>
</comment>
<dbReference type="Gene3D" id="1.10.10.10">
    <property type="entry name" value="Winged helix-like DNA-binding domain superfamily/Winged helix DNA-binding domain"/>
    <property type="match status" value="1"/>
</dbReference>
<dbReference type="SUPFAM" id="SSF46785">
    <property type="entry name" value="Winged helix' DNA-binding domain"/>
    <property type="match status" value="1"/>
</dbReference>
<evidence type="ECO:0000256" key="4">
    <source>
        <dbReference type="ARBA" id="ARBA00023163"/>
    </source>
</evidence>
<name>A0ABW9AIX0_9BURK</name>
<accession>A0ABW9AIX0</accession>
<dbReference type="PANTHER" id="PTHR30126">
    <property type="entry name" value="HTH-TYPE TRANSCRIPTIONAL REGULATOR"/>
    <property type="match status" value="1"/>
</dbReference>
<evidence type="ECO:0000256" key="2">
    <source>
        <dbReference type="ARBA" id="ARBA00023015"/>
    </source>
</evidence>
<proteinExistence type="inferred from homology"/>
<feature type="domain" description="HTH lysR-type" evidence="5">
    <location>
        <begin position="1"/>
        <end position="56"/>
    </location>
</feature>
<comment type="caution">
    <text evidence="6">The sequence shown here is derived from an EMBL/GenBank/DDBJ whole genome shotgun (WGS) entry which is preliminary data.</text>
</comment>
<keyword evidence="4" id="KW-0804">Transcription</keyword>
<keyword evidence="7" id="KW-1185">Reference proteome</keyword>
<evidence type="ECO:0000256" key="1">
    <source>
        <dbReference type="ARBA" id="ARBA00009437"/>
    </source>
</evidence>
<evidence type="ECO:0000313" key="7">
    <source>
        <dbReference type="Proteomes" id="UP001629230"/>
    </source>
</evidence>
<gene>
    <name evidence="6" type="ORF">PQR57_06010</name>
</gene>
<dbReference type="PROSITE" id="PS50931">
    <property type="entry name" value="HTH_LYSR"/>
    <property type="match status" value="1"/>
</dbReference>
<evidence type="ECO:0000256" key="3">
    <source>
        <dbReference type="ARBA" id="ARBA00023125"/>
    </source>
</evidence>
<keyword evidence="2" id="KW-0805">Transcription regulation</keyword>
<dbReference type="RefSeq" id="WP_408176041.1">
    <property type="nucleotide sequence ID" value="NZ_JAQQEZ010000003.1"/>
</dbReference>
<reference evidence="6 7" key="1">
    <citation type="journal article" date="2024" name="Chem. Sci.">
        <title>Discovery of megapolipeptins by genome mining of a Burkholderiales bacteria collection.</title>
        <authorList>
            <person name="Paulo B.S."/>
            <person name="Recchia M.J.J."/>
            <person name="Lee S."/>
            <person name="Fergusson C.H."/>
            <person name="Romanowski S.B."/>
            <person name="Hernandez A."/>
            <person name="Krull N."/>
            <person name="Liu D.Y."/>
            <person name="Cavanagh H."/>
            <person name="Bos A."/>
            <person name="Gray C.A."/>
            <person name="Murphy B.T."/>
            <person name="Linington R.G."/>
            <person name="Eustaquio A.S."/>
        </authorList>
    </citation>
    <scope>NUCLEOTIDE SEQUENCE [LARGE SCALE GENOMIC DNA]</scope>
    <source>
        <strain evidence="6 7">RL17-350-BIC-A</strain>
    </source>
</reference>
<protein>
    <submittedName>
        <fullName evidence="6">LysR family transcriptional regulator</fullName>
    </submittedName>
</protein>
<evidence type="ECO:0000259" key="5">
    <source>
        <dbReference type="PROSITE" id="PS50931"/>
    </source>
</evidence>
<dbReference type="InterPro" id="IPR000847">
    <property type="entry name" value="LysR_HTH_N"/>
</dbReference>
<dbReference type="InterPro" id="IPR036390">
    <property type="entry name" value="WH_DNA-bd_sf"/>
</dbReference>
<dbReference type="Pfam" id="PF00126">
    <property type="entry name" value="HTH_1"/>
    <property type="match status" value="1"/>
</dbReference>
<dbReference type="EMBL" id="JAQQEZ010000003">
    <property type="protein sequence ID" value="MFM0000562.1"/>
    <property type="molecule type" value="Genomic_DNA"/>
</dbReference>
<organism evidence="6 7">
    <name type="scientific">Paraburkholderia dipogonis</name>
    <dbReference type="NCBI Taxonomy" id="1211383"/>
    <lineage>
        <taxon>Bacteria</taxon>
        <taxon>Pseudomonadati</taxon>
        <taxon>Pseudomonadota</taxon>
        <taxon>Betaproteobacteria</taxon>
        <taxon>Burkholderiales</taxon>
        <taxon>Burkholderiaceae</taxon>
        <taxon>Paraburkholderia</taxon>
    </lineage>
</organism>